<evidence type="ECO:0000256" key="6">
    <source>
        <dbReference type="ARBA" id="ARBA00023049"/>
    </source>
</evidence>
<dbReference type="InterPro" id="IPR000834">
    <property type="entry name" value="Peptidase_M14"/>
</dbReference>
<comment type="similarity">
    <text evidence="2 7">Belongs to the peptidase M14 family.</text>
</comment>
<proteinExistence type="inferred from homology"/>
<gene>
    <name evidence="10" type="ORF">RM553_14715</name>
</gene>
<dbReference type="Pfam" id="PF00246">
    <property type="entry name" value="Peptidase_M14"/>
    <property type="match status" value="1"/>
</dbReference>
<keyword evidence="3" id="KW-0645">Protease</keyword>
<sequence length="389" mass="44658">MKNYPAYLQDLMREYPQVKNSEISGRYLNLDHIGPVLETLSGYYTIEKIGKSAMGEPISIVKFGTGKTKIFAWSQMHGNETTTTKAVFDLLNAFQRKEEFPVLKEILEKCQIWIIPMLNPDGGRSYTRANANNVDLNRDAQNLEEVESRILREQFDKFSPDFCFNLHDQRTIFTAGTAPKPATLSFLTPAMEEQRQIFPSRKKSMKLIAAMAADLKEELPGQIGRYDDAFNLNCTGDTFQSQEVPTILFEAGHYPGDYQREITRKYVFAALVAALHHISSSDYLIFDYHDYGKLPENQKFFNDIVLKNVKLSDEEIYDVAIQYREELKNGEIIFTPVVEKIGEKMKKYGLREIDCEKEFALQEGEDRLAENVVVNKIILNGREIDLKPD</sequence>
<name>A0ABU3CCL6_9FLAO</name>
<evidence type="ECO:0000256" key="2">
    <source>
        <dbReference type="ARBA" id="ARBA00005988"/>
    </source>
</evidence>
<keyword evidence="10" id="KW-0121">Carboxypeptidase</keyword>
<dbReference type="EMBL" id="JAVRHQ010000020">
    <property type="protein sequence ID" value="MDT0644087.1"/>
    <property type="molecule type" value="Genomic_DNA"/>
</dbReference>
<dbReference type="Gene3D" id="3.40.630.10">
    <property type="entry name" value="Zn peptidases"/>
    <property type="match status" value="1"/>
</dbReference>
<keyword evidence="6" id="KW-0482">Metalloprotease</keyword>
<evidence type="ECO:0000256" key="4">
    <source>
        <dbReference type="ARBA" id="ARBA00022801"/>
    </source>
</evidence>
<reference evidence="10 11" key="1">
    <citation type="submission" date="2023-09" db="EMBL/GenBank/DDBJ databases">
        <authorList>
            <person name="Rey-Velasco X."/>
        </authorList>
    </citation>
    <scope>NUCLEOTIDE SEQUENCE [LARGE SCALE GENOMIC DNA]</scope>
    <source>
        <strain evidence="10 11">F363</strain>
    </source>
</reference>
<keyword evidence="5" id="KW-0862">Zinc</keyword>
<dbReference type="SMART" id="SM00631">
    <property type="entry name" value="Zn_pept"/>
    <property type="match status" value="1"/>
</dbReference>
<evidence type="ECO:0000256" key="3">
    <source>
        <dbReference type="ARBA" id="ARBA00022670"/>
    </source>
</evidence>
<dbReference type="PANTHER" id="PTHR11705:SF143">
    <property type="entry name" value="SLL0236 PROTEIN"/>
    <property type="match status" value="1"/>
</dbReference>
<dbReference type="SUPFAM" id="SSF53187">
    <property type="entry name" value="Zn-dependent exopeptidases"/>
    <property type="match status" value="1"/>
</dbReference>
<feature type="coiled-coil region" evidence="8">
    <location>
        <begin position="126"/>
        <end position="153"/>
    </location>
</feature>
<comment type="caution">
    <text evidence="7">Lacks conserved residue(s) required for the propagation of feature annotation.</text>
</comment>
<feature type="domain" description="Peptidase M14" evidence="9">
    <location>
        <begin position="4"/>
        <end position="278"/>
    </location>
</feature>
<keyword evidence="8" id="KW-0175">Coiled coil</keyword>
<evidence type="ECO:0000256" key="1">
    <source>
        <dbReference type="ARBA" id="ARBA00001947"/>
    </source>
</evidence>
<evidence type="ECO:0000313" key="11">
    <source>
        <dbReference type="Proteomes" id="UP001262889"/>
    </source>
</evidence>
<keyword evidence="11" id="KW-1185">Reference proteome</keyword>
<evidence type="ECO:0000313" key="10">
    <source>
        <dbReference type="EMBL" id="MDT0644087.1"/>
    </source>
</evidence>
<comment type="caution">
    <text evidence="10">The sequence shown here is derived from an EMBL/GenBank/DDBJ whole genome shotgun (WGS) entry which is preliminary data.</text>
</comment>
<evidence type="ECO:0000256" key="5">
    <source>
        <dbReference type="ARBA" id="ARBA00022833"/>
    </source>
</evidence>
<accession>A0ABU3CCL6</accession>
<dbReference type="GO" id="GO:0004180">
    <property type="term" value="F:carboxypeptidase activity"/>
    <property type="evidence" value="ECO:0007669"/>
    <property type="project" value="UniProtKB-KW"/>
</dbReference>
<dbReference type="PROSITE" id="PS52035">
    <property type="entry name" value="PEPTIDASE_M14"/>
    <property type="match status" value="1"/>
</dbReference>
<comment type="cofactor">
    <cofactor evidence="1">
        <name>Zn(2+)</name>
        <dbReference type="ChEBI" id="CHEBI:29105"/>
    </cofactor>
</comment>
<dbReference type="RefSeq" id="WP_311535705.1">
    <property type="nucleotide sequence ID" value="NZ_JAVRHQ010000020.1"/>
</dbReference>
<keyword evidence="4" id="KW-0378">Hydrolase</keyword>
<dbReference type="PANTHER" id="PTHR11705">
    <property type="entry name" value="PROTEASE FAMILY M14 CARBOXYPEPTIDASE A,B"/>
    <property type="match status" value="1"/>
</dbReference>
<evidence type="ECO:0000256" key="8">
    <source>
        <dbReference type="SAM" id="Coils"/>
    </source>
</evidence>
<protein>
    <submittedName>
        <fullName evidence="10">M14 family zinc carboxypeptidase</fullName>
    </submittedName>
</protein>
<evidence type="ECO:0000259" key="9">
    <source>
        <dbReference type="PROSITE" id="PS52035"/>
    </source>
</evidence>
<dbReference type="Proteomes" id="UP001262889">
    <property type="component" value="Unassembled WGS sequence"/>
</dbReference>
<organism evidence="10 11">
    <name type="scientific">Autumnicola tepida</name>
    <dbReference type="NCBI Taxonomy" id="3075595"/>
    <lineage>
        <taxon>Bacteria</taxon>
        <taxon>Pseudomonadati</taxon>
        <taxon>Bacteroidota</taxon>
        <taxon>Flavobacteriia</taxon>
        <taxon>Flavobacteriales</taxon>
        <taxon>Flavobacteriaceae</taxon>
        <taxon>Autumnicola</taxon>
    </lineage>
</organism>
<evidence type="ECO:0000256" key="7">
    <source>
        <dbReference type="PROSITE-ProRule" id="PRU01379"/>
    </source>
</evidence>